<keyword evidence="13" id="KW-1185">Reference proteome</keyword>
<name>A0A6A6X3Q4_9PLEO</name>
<feature type="repeat" description="Solcar" evidence="9">
    <location>
        <begin position="135"/>
        <end position="229"/>
    </location>
</feature>
<organism evidence="12 13">
    <name type="scientific">Melanomma pulvis-pyrius CBS 109.77</name>
    <dbReference type="NCBI Taxonomy" id="1314802"/>
    <lineage>
        <taxon>Eukaryota</taxon>
        <taxon>Fungi</taxon>
        <taxon>Dikarya</taxon>
        <taxon>Ascomycota</taxon>
        <taxon>Pezizomycotina</taxon>
        <taxon>Dothideomycetes</taxon>
        <taxon>Pleosporomycetidae</taxon>
        <taxon>Pleosporales</taxon>
        <taxon>Melanommataceae</taxon>
        <taxon>Melanomma</taxon>
    </lineage>
</organism>
<keyword evidence="6" id="KW-0999">Mitochondrion inner membrane</keyword>
<dbReference type="InterPro" id="IPR018108">
    <property type="entry name" value="MCP_transmembrane"/>
</dbReference>
<evidence type="ECO:0000256" key="11">
    <source>
        <dbReference type="SAM" id="MobiDB-lite"/>
    </source>
</evidence>
<dbReference type="InterPro" id="IPR052217">
    <property type="entry name" value="Mito/Peroxisomal_Carrier"/>
</dbReference>
<evidence type="ECO:0000256" key="10">
    <source>
        <dbReference type="RuleBase" id="RU000488"/>
    </source>
</evidence>
<accession>A0A6A6X3Q4</accession>
<evidence type="ECO:0000313" key="13">
    <source>
        <dbReference type="Proteomes" id="UP000799757"/>
    </source>
</evidence>
<feature type="repeat" description="Solcar" evidence="9">
    <location>
        <begin position="32"/>
        <end position="125"/>
    </location>
</feature>
<feature type="compositionally biased region" description="Polar residues" evidence="11">
    <location>
        <begin position="471"/>
        <end position="481"/>
    </location>
</feature>
<keyword evidence="3 10" id="KW-0813">Transport</keyword>
<evidence type="ECO:0000313" key="12">
    <source>
        <dbReference type="EMBL" id="KAF2790755.1"/>
    </source>
</evidence>
<comment type="subcellular location">
    <subcellularLocation>
        <location evidence="1">Membrane</location>
        <topology evidence="1">Multi-pass membrane protein</topology>
    </subcellularLocation>
</comment>
<evidence type="ECO:0000256" key="6">
    <source>
        <dbReference type="ARBA" id="ARBA00022792"/>
    </source>
</evidence>
<dbReference type="OrthoDB" id="18574at2759"/>
<evidence type="ECO:0000256" key="7">
    <source>
        <dbReference type="ARBA" id="ARBA00022989"/>
    </source>
</evidence>
<proteinExistence type="inferred from homology"/>
<evidence type="ECO:0000256" key="4">
    <source>
        <dbReference type="ARBA" id="ARBA00022692"/>
    </source>
</evidence>
<evidence type="ECO:0000256" key="2">
    <source>
        <dbReference type="ARBA" id="ARBA00006375"/>
    </source>
</evidence>
<dbReference type="Pfam" id="PF00153">
    <property type="entry name" value="Mito_carr"/>
    <property type="match status" value="3"/>
</dbReference>
<dbReference type="PANTHER" id="PTHR45939:SF2">
    <property type="entry name" value="CARRIER PROTEIN, PUTATIVE (AFU_ORTHOLOGUE AFUA_2G13870)-RELATED"/>
    <property type="match status" value="1"/>
</dbReference>
<sequence length="498" mass="54190">MSYVYNSQLDAFTLYHLVQEESSERRTIGPALPALGHATSGAAGTAISKLLTYPLDIVITRLQVQKQFQTDNEDADYEGILDAVQKIYNKEGGIKAFYSGVLPETLKGIADSFLFFLAYTYVRQRRLNSQGSRSLPALEEIGVGIVAGAFSKFWTTPIQNIVTRKQTAALIAARDPTSSISPNFSMKDIALQIRHEKGLQGFWSGYSASLMLTMNPAITFLLHKVLLSLFVPRPKRSDPGARITFLLAAVSKAMASTVTYPFSLAKTRAQVSSKKPSQTAGPISEAEKPAATIKSKTVRARQRTVFGTIFQIARTEGLWALYQGLGAEVLKGFFSHGITMLMKDRIHVVIINLYYLVLKTLKKYPSPEELAKMASDQAKDAYEQGRQQIGNTYEQGIEQIGDAYAKGVEVAENASAKVQGAWEGGTEQAGELLEKGKDVASNASQQVKDSLARADVKDIEAGDSGVPDIAGSTSTQGQDTLVQPDLMDIEAGDKVVKK</sequence>
<evidence type="ECO:0000256" key="5">
    <source>
        <dbReference type="ARBA" id="ARBA00022737"/>
    </source>
</evidence>
<keyword evidence="4 9" id="KW-0812">Transmembrane</keyword>
<dbReference type="AlphaFoldDB" id="A0A6A6X3Q4"/>
<keyword evidence="8 9" id="KW-0472">Membrane</keyword>
<keyword evidence="5" id="KW-0677">Repeat</keyword>
<evidence type="ECO:0000256" key="1">
    <source>
        <dbReference type="ARBA" id="ARBA00004141"/>
    </source>
</evidence>
<dbReference type="Proteomes" id="UP000799757">
    <property type="component" value="Unassembled WGS sequence"/>
</dbReference>
<keyword evidence="6" id="KW-0496">Mitochondrion</keyword>
<dbReference type="SUPFAM" id="SSF103506">
    <property type="entry name" value="Mitochondrial carrier"/>
    <property type="match status" value="1"/>
</dbReference>
<evidence type="ECO:0000256" key="8">
    <source>
        <dbReference type="ARBA" id="ARBA00023136"/>
    </source>
</evidence>
<reference evidence="12" key="1">
    <citation type="journal article" date="2020" name="Stud. Mycol.">
        <title>101 Dothideomycetes genomes: a test case for predicting lifestyles and emergence of pathogens.</title>
        <authorList>
            <person name="Haridas S."/>
            <person name="Albert R."/>
            <person name="Binder M."/>
            <person name="Bloem J."/>
            <person name="Labutti K."/>
            <person name="Salamov A."/>
            <person name="Andreopoulos B."/>
            <person name="Baker S."/>
            <person name="Barry K."/>
            <person name="Bills G."/>
            <person name="Bluhm B."/>
            <person name="Cannon C."/>
            <person name="Castanera R."/>
            <person name="Culley D."/>
            <person name="Daum C."/>
            <person name="Ezra D."/>
            <person name="Gonzalez J."/>
            <person name="Henrissat B."/>
            <person name="Kuo A."/>
            <person name="Liang C."/>
            <person name="Lipzen A."/>
            <person name="Lutzoni F."/>
            <person name="Magnuson J."/>
            <person name="Mondo S."/>
            <person name="Nolan M."/>
            <person name="Ohm R."/>
            <person name="Pangilinan J."/>
            <person name="Park H.-J."/>
            <person name="Ramirez L."/>
            <person name="Alfaro M."/>
            <person name="Sun H."/>
            <person name="Tritt A."/>
            <person name="Yoshinaga Y."/>
            <person name="Zwiers L.-H."/>
            <person name="Turgeon B."/>
            <person name="Goodwin S."/>
            <person name="Spatafora J."/>
            <person name="Crous P."/>
            <person name="Grigoriev I."/>
        </authorList>
    </citation>
    <scope>NUCLEOTIDE SEQUENCE</scope>
    <source>
        <strain evidence="12">CBS 109.77</strain>
    </source>
</reference>
<dbReference type="Gene3D" id="1.50.40.10">
    <property type="entry name" value="Mitochondrial carrier domain"/>
    <property type="match status" value="1"/>
</dbReference>
<dbReference type="InterPro" id="IPR023395">
    <property type="entry name" value="MCP_dom_sf"/>
</dbReference>
<feature type="repeat" description="Solcar" evidence="9">
    <location>
        <begin position="239"/>
        <end position="349"/>
    </location>
</feature>
<dbReference type="PANTHER" id="PTHR45939">
    <property type="entry name" value="PEROXISOMAL MEMBRANE PROTEIN PMP34-RELATED"/>
    <property type="match status" value="1"/>
</dbReference>
<evidence type="ECO:0000256" key="3">
    <source>
        <dbReference type="ARBA" id="ARBA00022448"/>
    </source>
</evidence>
<protein>
    <submittedName>
        <fullName evidence="12">Mitochondrial carrier</fullName>
    </submittedName>
</protein>
<dbReference type="EMBL" id="MU002057">
    <property type="protein sequence ID" value="KAF2790755.1"/>
    <property type="molecule type" value="Genomic_DNA"/>
</dbReference>
<gene>
    <name evidence="12" type="ORF">K505DRAFT_419631</name>
</gene>
<feature type="region of interest" description="Disordered" evidence="11">
    <location>
        <begin position="458"/>
        <end position="498"/>
    </location>
</feature>
<keyword evidence="7" id="KW-1133">Transmembrane helix</keyword>
<dbReference type="PROSITE" id="PS50920">
    <property type="entry name" value="SOLCAR"/>
    <property type="match status" value="3"/>
</dbReference>
<dbReference type="GO" id="GO:0016020">
    <property type="term" value="C:membrane"/>
    <property type="evidence" value="ECO:0007669"/>
    <property type="project" value="UniProtKB-SubCell"/>
</dbReference>
<dbReference type="GO" id="GO:0015217">
    <property type="term" value="F:ADP transmembrane transporter activity"/>
    <property type="evidence" value="ECO:0007669"/>
    <property type="project" value="TreeGrafter"/>
</dbReference>
<comment type="similarity">
    <text evidence="2 10">Belongs to the mitochondrial carrier (TC 2.A.29) family.</text>
</comment>
<evidence type="ECO:0000256" key="9">
    <source>
        <dbReference type="PROSITE-ProRule" id="PRU00282"/>
    </source>
</evidence>